<dbReference type="RefSeq" id="WP_210757324.1">
    <property type="nucleotide sequence ID" value="NZ_CP060139.1"/>
</dbReference>
<dbReference type="Proteomes" id="UP000516305">
    <property type="component" value="Chromosome"/>
</dbReference>
<dbReference type="AlphaFoldDB" id="A0A7H0VAK9"/>
<organism evidence="2 3">
    <name type="scientific">Croceimicrobium hydrocarbonivorans</name>
    <dbReference type="NCBI Taxonomy" id="2761580"/>
    <lineage>
        <taxon>Bacteria</taxon>
        <taxon>Pseudomonadati</taxon>
        <taxon>Bacteroidota</taxon>
        <taxon>Flavobacteriia</taxon>
        <taxon>Flavobacteriales</taxon>
        <taxon>Owenweeksiaceae</taxon>
        <taxon>Croceimicrobium</taxon>
    </lineage>
</organism>
<keyword evidence="1" id="KW-1133">Transmembrane helix</keyword>
<gene>
    <name evidence="2" type="ORF">H4K34_10225</name>
</gene>
<keyword evidence="1" id="KW-0812">Transmembrane</keyword>
<evidence type="ECO:0000313" key="2">
    <source>
        <dbReference type="EMBL" id="QNR22757.1"/>
    </source>
</evidence>
<dbReference type="InterPro" id="IPR021214">
    <property type="entry name" value="DUF2568"/>
</dbReference>
<keyword evidence="3" id="KW-1185">Reference proteome</keyword>
<feature type="transmembrane region" description="Helical" evidence="1">
    <location>
        <begin position="96"/>
        <end position="113"/>
    </location>
</feature>
<protein>
    <submittedName>
        <fullName evidence="2">YrdB family protein</fullName>
    </submittedName>
</protein>
<reference evidence="2 3" key="1">
    <citation type="submission" date="2020-08" db="EMBL/GenBank/DDBJ databases">
        <title>Croceimicrobium hydrocarbonivorans gen. nov., sp. nov., a novel marine bacterium isolated from a bacterial consortium that degrades polyethylene terephthalate.</title>
        <authorList>
            <person name="Liu R."/>
        </authorList>
    </citation>
    <scope>NUCLEOTIDE SEQUENCE [LARGE SCALE GENOMIC DNA]</scope>
    <source>
        <strain evidence="2 3">A20-9</strain>
    </source>
</reference>
<dbReference type="Pfam" id="PF10823">
    <property type="entry name" value="DUF2568"/>
    <property type="match status" value="1"/>
</dbReference>
<proteinExistence type="predicted"/>
<sequence>MKLKEFNLALRFILEIGALVGVGYWGWQSYEGWLQYLTGIGLPLLMMSLWGTFAVVGDPSRSGNAPIPISGKLRLLLELAVFGFGLWAFYKSGQSKITLAMAALLVLHHLLYLDRLRWLWKQ</sequence>
<dbReference type="EMBL" id="CP060139">
    <property type="protein sequence ID" value="QNR22757.1"/>
    <property type="molecule type" value="Genomic_DNA"/>
</dbReference>
<evidence type="ECO:0000256" key="1">
    <source>
        <dbReference type="SAM" id="Phobius"/>
    </source>
</evidence>
<evidence type="ECO:0000313" key="3">
    <source>
        <dbReference type="Proteomes" id="UP000516305"/>
    </source>
</evidence>
<accession>A0A7H0VAK9</accession>
<dbReference type="KEGG" id="chyd:H4K34_10225"/>
<feature type="transmembrane region" description="Helical" evidence="1">
    <location>
        <begin position="9"/>
        <end position="27"/>
    </location>
</feature>
<keyword evidence="1" id="KW-0472">Membrane</keyword>
<name>A0A7H0VAK9_9FLAO</name>
<feature type="transmembrane region" description="Helical" evidence="1">
    <location>
        <begin position="33"/>
        <end position="53"/>
    </location>
</feature>
<feature type="transmembrane region" description="Helical" evidence="1">
    <location>
        <begin position="73"/>
        <end position="90"/>
    </location>
</feature>